<name>A0A6J6KEM8_9ZZZZ</name>
<sequence>MLVLHKEERCCWDALLDCLDLGGETGVEDNCHCAGVIYEVGEFLLDIAVVDIYRDGPDFECCDHRF</sequence>
<reference evidence="1" key="1">
    <citation type="submission" date="2020-05" db="EMBL/GenBank/DDBJ databases">
        <authorList>
            <person name="Chiriac C."/>
            <person name="Salcher M."/>
            <person name="Ghai R."/>
            <person name="Kavagutti S V."/>
        </authorList>
    </citation>
    <scope>NUCLEOTIDE SEQUENCE</scope>
</reference>
<proteinExistence type="predicted"/>
<gene>
    <name evidence="1" type="ORF">UFOPK2242_00141</name>
</gene>
<evidence type="ECO:0000313" key="1">
    <source>
        <dbReference type="EMBL" id="CAB4646289.1"/>
    </source>
</evidence>
<accession>A0A6J6KEM8</accession>
<organism evidence="1">
    <name type="scientific">freshwater metagenome</name>
    <dbReference type="NCBI Taxonomy" id="449393"/>
    <lineage>
        <taxon>unclassified sequences</taxon>
        <taxon>metagenomes</taxon>
        <taxon>ecological metagenomes</taxon>
    </lineage>
</organism>
<dbReference type="EMBL" id="CAEZWM010000006">
    <property type="protein sequence ID" value="CAB4646289.1"/>
    <property type="molecule type" value="Genomic_DNA"/>
</dbReference>
<protein>
    <submittedName>
        <fullName evidence="1">Unannotated protein</fullName>
    </submittedName>
</protein>
<dbReference type="AlphaFoldDB" id="A0A6J6KEM8"/>